<dbReference type="Gene3D" id="3.60.20.10">
    <property type="entry name" value="Glutamine Phosphoribosylpyrophosphate, subunit 1, domain 1"/>
    <property type="match status" value="1"/>
</dbReference>
<dbReference type="RefSeq" id="WP_137436765.1">
    <property type="nucleotide sequence ID" value="NZ_SZYH01000001.1"/>
</dbReference>
<evidence type="ECO:0000313" key="1">
    <source>
        <dbReference type="EMBL" id="TKV69150.1"/>
    </source>
</evidence>
<protein>
    <submittedName>
        <fullName evidence="1">Uncharacterized protein</fullName>
    </submittedName>
</protein>
<name>A0A4U6R5X2_9GAMM</name>
<proteinExistence type="predicted"/>
<dbReference type="EMBL" id="SZYH01000001">
    <property type="protein sequence ID" value="TKV69150.1"/>
    <property type="molecule type" value="Genomic_DNA"/>
</dbReference>
<comment type="caution">
    <text evidence="1">The sequence shown here is derived from an EMBL/GenBank/DDBJ whole genome shotgun (WGS) entry which is preliminary data.</text>
</comment>
<dbReference type="Proteomes" id="UP000308488">
    <property type="component" value="Unassembled WGS sequence"/>
</dbReference>
<dbReference type="AlphaFoldDB" id="A0A4U6R5X2"/>
<organism evidence="1 2">
    <name type="scientific">Marinobacter panjinensis</name>
    <dbReference type="NCBI Taxonomy" id="2576384"/>
    <lineage>
        <taxon>Bacteria</taxon>
        <taxon>Pseudomonadati</taxon>
        <taxon>Pseudomonadota</taxon>
        <taxon>Gammaproteobacteria</taxon>
        <taxon>Pseudomonadales</taxon>
        <taxon>Marinobacteraceae</taxon>
        <taxon>Marinobacter</taxon>
    </lineage>
</organism>
<dbReference type="CDD" id="cd01901">
    <property type="entry name" value="Ntn_hydrolase"/>
    <property type="match status" value="1"/>
</dbReference>
<evidence type="ECO:0000313" key="2">
    <source>
        <dbReference type="Proteomes" id="UP000308488"/>
    </source>
</evidence>
<accession>A0A4U6R5X2</accession>
<reference evidence="1 2" key="1">
    <citation type="submission" date="2019-05" db="EMBL/GenBank/DDBJ databases">
        <title>Marinobacter panjinensis sp. nov., a moderately halophilic bacterium isolated from sea tidal flat environment.</title>
        <authorList>
            <person name="Yang W."/>
            <person name="An M."/>
            <person name="He W."/>
            <person name="Luo X."/>
            <person name="Zhu L."/>
            <person name="Chen G."/>
            <person name="Zhang Y."/>
            <person name="Wang Y."/>
        </authorList>
    </citation>
    <scope>NUCLEOTIDE SEQUENCE [LARGE SCALE GENOMIC DNA]</scope>
    <source>
        <strain evidence="1 2">PJ-16</strain>
    </source>
</reference>
<keyword evidence="2" id="KW-1185">Reference proteome</keyword>
<dbReference type="InterPro" id="IPR029055">
    <property type="entry name" value="Ntn_hydrolases_N"/>
</dbReference>
<gene>
    <name evidence="1" type="ORF">FDP08_14130</name>
</gene>
<dbReference type="SUPFAM" id="SSF56235">
    <property type="entry name" value="N-terminal nucleophile aminohydrolases (Ntn hydrolases)"/>
    <property type="match status" value="1"/>
</dbReference>
<sequence>MTWIVGRTFVAGYAAIISDVQVTWGSQSADCLRKVYAIAPNMACGFSGSVETGFKLLADMRKFAVAHGADEKIISPRRFLQEWHRSGRREFEKSPVTEQKLGCSLLLAGFSPRESIGNNVFSPRTDIIVMRHSDGFQPQVKVRNQATSVGSGSTKEKYAMFLDDLNEPENSVMTESDHGSLGKAGETLAFLTSIMMRKNIKAGISPHVHCTLVGPFGVCSEAVDFNYIKGDEKIEHKMPPVAETYSDFKDFERKFVGFGGALALA</sequence>